<proteinExistence type="predicted"/>
<organism evidence="1 2">
    <name type="scientific">Scutellospora calospora</name>
    <dbReference type="NCBI Taxonomy" id="85575"/>
    <lineage>
        <taxon>Eukaryota</taxon>
        <taxon>Fungi</taxon>
        <taxon>Fungi incertae sedis</taxon>
        <taxon>Mucoromycota</taxon>
        <taxon>Glomeromycotina</taxon>
        <taxon>Glomeromycetes</taxon>
        <taxon>Diversisporales</taxon>
        <taxon>Gigasporaceae</taxon>
        <taxon>Scutellospora</taxon>
    </lineage>
</organism>
<comment type="caution">
    <text evidence="1">The sequence shown here is derived from an EMBL/GenBank/DDBJ whole genome shotgun (WGS) entry which is preliminary data.</text>
</comment>
<name>A0ACA9PK78_9GLOM</name>
<gene>
    <name evidence="1" type="ORF">SCALOS_LOCUS10858</name>
</gene>
<keyword evidence="2" id="KW-1185">Reference proteome</keyword>
<accession>A0ACA9PK78</accession>
<evidence type="ECO:0000313" key="1">
    <source>
        <dbReference type="EMBL" id="CAG8710742.1"/>
    </source>
</evidence>
<reference evidence="1" key="1">
    <citation type="submission" date="2021-06" db="EMBL/GenBank/DDBJ databases">
        <authorList>
            <person name="Kallberg Y."/>
            <person name="Tangrot J."/>
            <person name="Rosling A."/>
        </authorList>
    </citation>
    <scope>NUCLEOTIDE SEQUENCE</scope>
    <source>
        <strain evidence="1">AU212A</strain>
    </source>
</reference>
<protein>
    <submittedName>
        <fullName evidence="1">6143_t:CDS:1</fullName>
    </submittedName>
</protein>
<sequence length="125" mass="14734">VTYISAKYKIEKGKGDRSRMLIWDNYSEGKKDRHRHFEAICHYYNKGKWQYEKPSTIEAHLALYCKRPLIEVTKRGEKVNNKNKETPIRKKTKTANQSITSYYQYISQLSPQQSADITKALLKAF</sequence>
<feature type="non-terminal residue" evidence="1">
    <location>
        <position position="125"/>
    </location>
</feature>
<evidence type="ECO:0000313" key="2">
    <source>
        <dbReference type="Proteomes" id="UP000789860"/>
    </source>
</evidence>
<feature type="non-terminal residue" evidence="1">
    <location>
        <position position="1"/>
    </location>
</feature>
<dbReference type="EMBL" id="CAJVPM010043044">
    <property type="protein sequence ID" value="CAG8710742.1"/>
    <property type="molecule type" value="Genomic_DNA"/>
</dbReference>
<dbReference type="Proteomes" id="UP000789860">
    <property type="component" value="Unassembled WGS sequence"/>
</dbReference>